<sequence length="115" mass="12884">MANFTTTQIEKIEMVLGYNSPISSVVHTQLSTNFAQVVYDRAVAILTDLDDINAKLKEATDTSYVTESRGSKLSYSQHVGHLKSEATRLLKELAHILSVEVAFNKYSPCQPKSYW</sequence>
<dbReference type="EMBL" id="JACJQH010000019">
    <property type="protein sequence ID" value="MBD2196609.1"/>
    <property type="molecule type" value="Genomic_DNA"/>
</dbReference>
<reference evidence="1 2" key="1">
    <citation type="journal article" date="2020" name="ISME J.">
        <title>Comparative genomics reveals insights into cyanobacterial evolution and habitat adaptation.</title>
        <authorList>
            <person name="Chen M.Y."/>
            <person name="Teng W.K."/>
            <person name="Zhao L."/>
            <person name="Hu C.X."/>
            <person name="Zhou Y.K."/>
            <person name="Han B.P."/>
            <person name="Song L.R."/>
            <person name="Shu W.S."/>
        </authorList>
    </citation>
    <scope>NUCLEOTIDE SEQUENCE [LARGE SCALE GENOMIC DNA]</scope>
    <source>
        <strain evidence="1 2">FACHB-288</strain>
    </source>
</reference>
<dbReference type="Proteomes" id="UP000658514">
    <property type="component" value="Unassembled WGS sequence"/>
</dbReference>
<keyword evidence="2" id="KW-1185">Reference proteome</keyword>
<name>A0ABR8AAB6_9CYAN</name>
<evidence type="ECO:0000313" key="2">
    <source>
        <dbReference type="Proteomes" id="UP000658514"/>
    </source>
</evidence>
<protein>
    <submittedName>
        <fullName evidence="1">Uncharacterized protein</fullName>
    </submittedName>
</protein>
<gene>
    <name evidence="1" type="ORF">H6G24_14050</name>
</gene>
<accession>A0ABR8AAB6</accession>
<evidence type="ECO:0000313" key="1">
    <source>
        <dbReference type="EMBL" id="MBD2196609.1"/>
    </source>
</evidence>
<comment type="caution">
    <text evidence="1">The sequence shown here is derived from an EMBL/GenBank/DDBJ whole genome shotgun (WGS) entry which is preliminary data.</text>
</comment>
<dbReference type="RefSeq" id="WP_190548547.1">
    <property type="nucleotide sequence ID" value="NZ_CAWPNO010000050.1"/>
</dbReference>
<organism evidence="1 2">
    <name type="scientific">Calothrix parietina FACHB-288</name>
    <dbReference type="NCBI Taxonomy" id="2692896"/>
    <lineage>
        <taxon>Bacteria</taxon>
        <taxon>Bacillati</taxon>
        <taxon>Cyanobacteriota</taxon>
        <taxon>Cyanophyceae</taxon>
        <taxon>Nostocales</taxon>
        <taxon>Calotrichaceae</taxon>
        <taxon>Calothrix</taxon>
    </lineage>
</organism>
<proteinExistence type="predicted"/>